<dbReference type="OrthoDB" id="9809772at2"/>
<dbReference type="Pfam" id="PF17937">
    <property type="entry name" value="TetR_C_28"/>
    <property type="match status" value="1"/>
</dbReference>
<reference evidence="5 7" key="2">
    <citation type="submission" date="2019-02" db="EMBL/GenBank/DDBJ databases">
        <title>The Batch Genome Submission of Acinetobacter spp. strains.</title>
        <authorList>
            <person name="Qin J."/>
            <person name="Hu Y."/>
            <person name="Ye H."/>
            <person name="Wei L."/>
            <person name="Feng Y."/>
            <person name="Zong Z."/>
        </authorList>
    </citation>
    <scope>NUCLEOTIDE SEQUENCE [LARGE SCALE GENOMIC DNA]</scope>
    <source>
        <strain evidence="5 7">WCHAW060049</strain>
    </source>
</reference>
<dbReference type="EMBL" id="SGSQ01000005">
    <property type="protein sequence ID" value="RZG48115.1"/>
    <property type="molecule type" value="Genomic_DNA"/>
</dbReference>
<protein>
    <submittedName>
        <fullName evidence="5">TetR/AcrR family transcriptional regulator</fullName>
    </submittedName>
</protein>
<name>A0A385C9A3_9GAMM</name>
<keyword evidence="1 2" id="KW-0238">DNA-binding</keyword>
<evidence type="ECO:0000256" key="1">
    <source>
        <dbReference type="ARBA" id="ARBA00023125"/>
    </source>
</evidence>
<dbReference type="SUPFAM" id="SSF48498">
    <property type="entry name" value="Tetracyclin repressor-like, C-terminal domain"/>
    <property type="match status" value="1"/>
</dbReference>
<sequence>MRLAAESGMQGVSIQAVADLSNVTKGGVFHHFPNKQSLITAMISSAMHTLDDEVEKYLATKTIEYGCFTRAYIELTLTSENFGIGSVWSALCLTFISDQAFCAEWNQWLAQRLVRHQATDQDMNLQLLRYAADGAWLMEGFKSENQQKLIDIKNELIQRSFIKN</sequence>
<evidence type="ECO:0000313" key="6">
    <source>
        <dbReference type="Proteomes" id="UP000279962"/>
    </source>
</evidence>
<dbReference type="Proteomes" id="UP000293863">
    <property type="component" value="Unassembled WGS sequence"/>
</dbReference>
<evidence type="ECO:0000313" key="7">
    <source>
        <dbReference type="Proteomes" id="UP000293863"/>
    </source>
</evidence>
<dbReference type="InterPro" id="IPR041479">
    <property type="entry name" value="TetR_CgmR_C"/>
</dbReference>
<dbReference type="KEGG" id="awu:BEN71_10895"/>
<dbReference type="PROSITE" id="PS01081">
    <property type="entry name" value="HTH_TETR_1"/>
    <property type="match status" value="1"/>
</dbReference>
<gene>
    <name evidence="4" type="ORF">CDG68_11555</name>
    <name evidence="5" type="ORF">EXU28_04540</name>
</gene>
<dbReference type="RefSeq" id="WP_086322778.1">
    <property type="nucleotide sequence ID" value="NZ_CP031716.1"/>
</dbReference>
<dbReference type="Proteomes" id="UP000279962">
    <property type="component" value="Chromosome"/>
</dbReference>
<dbReference type="Pfam" id="PF00440">
    <property type="entry name" value="TetR_N"/>
    <property type="match status" value="1"/>
</dbReference>
<dbReference type="AlphaFoldDB" id="A0A385C9A3"/>
<dbReference type="GO" id="GO:0003677">
    <property type="term" value="F:DNA binding"/>
    <property type="evidence" value="ECO:0007669"/>
    <property type="project" value="UniProtKB-UniRule"/>
</dbReference>
<feature type="domain" description="HTH tetR-type" evidence="3">
    <location>
        <begin position="1"/>
        <end position="50"/>
    </location>
</feature>
<dbReference type="InterPro" id="IPR001647">
    <property type="entry name" value="HTH_TetR"/>
</dbReference>
<dbReference type="InterPro" id="IPR009057">
    <property type="entry name" value="Homeodomain-like_sf"/>
</dbReference>
<dbReference type="PROSITE" id="PS50977">
    <property type="entry name" value="HTH_TETR_2"/>
    <property type="match status" value="1"/>
</dbReference>
<dbReference type="Gene3D" id="1.10.357.10">
    <property type="entry name" value="Tetracycline Repressor, domain 2"/>
    <property type="match status" value="1"/>
</dbReference>
<evidence type="ECO:0000313" key="4">
    <source>
        <dbReference type="EMBL" id="AYO56293.1"/>
    </source>
</evidence>
<evidence type="ECO:0000259" key="3">
    <source>
        <dbReference type="PROSITE" id="PS50977"/>
    </source>
</evidence>
<dbReference type="EMBL" id="CP033133">
    <property type="protein sequence ID" value="AYO56293.1"/>
    <property type="molecule type" value="Genomic_DNA"/>
</dbReference>
<organism evidence="5 7">
    <name type="scientific">Acinetobacter wuhouensis</name>
    <dbReference type="NCBI Taxonomy" id="1879050"/>
    <lineage>
        <taxon>Bacteria</taxon>
        <taxon>Pseudomonadati</taxon>
        <taxon>Pseudomonadota</taxon>
        <taxon>Gammaproteobacteria</taxon>
        <taxon>Moraxellales</taxon>
        <taxon>Moraxellaceae</taxon>
        <taxon>Acinetobacter</taxon>
    </lineage>
</organism>
<evidence type="ECO:0000256" key="2">
    <source>
        <dbReference type="PROSITE-ProRule" id="PRU00335"/>
    </source>
</evidence>
<keyword evidence="7" id="KW-1185">Reference proteome</keyword>
<dbReference type="InterPro" id="IPR036271">
    <property type="entry name" value="Tet_transcr_reg_TetR-rel_C_sf"/>
</dbReference>
<reference evidence="4 6" key="1">
    <citation type="submission" date="2018-10" db="EMBL/GenBank/DDBJ databases">
        <title>The complete genome of Acinetobacter wuhouensis strain WCHAW010062.</title>
        <authorList>
            <person name="Hu Y."/>
            <person name="Long H."/>
            <person name="Feng Y."/>
            <person name="Zong Z."/>
        </authorList>
    </citation>
    <scope>NUCLEOTIDE SEQUENCE [LARGE SCALE GENOMIC DNA]</scope>
    <source>
        <strain evidence="4 6">WCHAW010062</strain>
    </source>
</reference>
<proteinExistence type="predicted"/>
<accession>A0A385C9A3</accession>
<evidence type="ECO:0000313" key="5">
    <source>
        <dbReference type="EMBL" id="RZG48115.1"/>
    </source>
</evidence>
<feature type="DNA-binding region" description="H-T-H motif" evidence="2">
    <location>
        <begin position="13"/>
        <end position="32"/>
    </location>
</feature>
<dbReference type="InterPro" id="IPR023772">
    <property type="entry name" value="DNA-bd_HTH_TetR-type_CS"/>
</dbReference>
<dbReference type="SUPFAM" id="SSF46689">
    <property type="entry name" value="Homeodomain-like"/>
    <property type="match status" value="1"/>
</dbReference>